<reference evidence="1 2" key="1">
    <citation type="submission" date="2014-12" db="EMBL/GenBank/DDBJ databases">
        <title>Draft genome sequences of 29 type strains of Enterococci.</title>
        <authorList>
            <person name="Zhong Z."/>
            <person name="Sun Z."/>
            <person name="Liu W."/>
            <person name="Zhang W."/>
            <person name="Zhang H."/>
        </authorList>
    </citation>
    <scope>NUCLEOTIDE SEQUENCE [LARGE SCALE GENOMIC DNA]</scope>
    <source>
        <strain evidence="1 2">DSM 22802</strain>
    </source>
</reference>
<organism evidence="1 2">
    <name type="scientific">Enterococcus devriesei</name>
    <dbReference type="NCBI Taxonomy" id="319970"/>
    <lineage>
        <taxon>Bacteria</taxon>
        <taxon>Bacillati</taxon>
        <taxon>Bacillota</taxon>
        <taxon>Bacilli</taxon>
        <taxon>Lactobacillales</taxon>
        <taxon>Enterococcaceae</taxon>
        <taxon>Enterococcus</taxon>
    </lineage>
</organism>
<dbReference type="AlphaFoldDB" id="A0A1L8SUJ1"/>
<accession>A0A1L8SUJ1</accession>
<keyword evidence="2" id="KW-1185">Reference proteome</keyword>
<comment type="caution">
    <text evidence="1">The sequence shown here is derived from an EMBL/GenBank/DDBJ whole genome shotgun (WGS) entry which is preliminary data.</text>
</comment>
<dbReference type="EMBL" id="JXKM01000006">
    <property type="protein sequence ID" value="OJG35542.1"/>
    <property type="molecule type" value="Genomic_DNA"/>
</dbReference>
<protein>
    <submittedName>
        <fullName evidence="1">Uncharacterized protein</fullName>
    </submittedName>
</protein>
<gene>
    <name evidence="1" type="ORF">RV00_GL002727</name>
</gene>
<proteinExistence type="predicted"/>
<evidence type="ECO:0000313" key="2">
    <source>
        <dbReference type="Proteomes" id="UP000183700"/>
    </source>
</evidence>
<name>A0A1L8SUJ1_9ENTE</name>
<evidence type="ECO:0000313" key="1">
    <source>
        <dbReference type="EMBL" id="OJG35542.1"/>
    </source>
</evidence>
<dbReference type="RefSeq" id="WP_246569833.1">
    <property type="nucleotide sequence ID" value="NZ_JBHSHN010000005.1"/>
</dbReference>
<dbReference type="Proteomes" id="UP000183700">
    <property type="component" value="Unassembled WGS sequence"/>
</dbReference>
<sequence>MKVTEKILVNLKSIKKSIKTRNKQISKAFAQVETTLADHIHSDVKLYFDKADNYRIHLDEKTPEGQVRHVESAEGDHSFKNLMDTYLQKPQTDTLNQLTNSIYNLWSESFKNTAVKVSAETEKASELAQDILADVVKQPANPEVAPEQAEALNQALKGKANYSAEWSDVDHAIEVFYNPPKKDRQLLATIAKDQTVTYTDALNTKRVMKKELPDMIAAVLA</sequence>